<protein>
    <submittedName>
        <fullName evidence="2">RelA/SpoT domain-containing protein</fullName>
    </submittedName>
</protein>
<dbReference type="PANTHER" id="PTHR41773">
    <property type="entry name" value="GTP PYROPHOSPHATASE-RELATED"/>
    <property type="match status" value="1"/>
</dbReference>
<feature type="domain" description="RelA/SpoT" evidence="1">
    <location>
        <begin position="43"/>
        <end position="166"/>
    </location>
</feature>
<dbReference type="InterPro" id="IPR007685">
    <property type="entry name" value="RelA_SpoT"/>
</dbReference>
<evidence type="ECO:0000313" key="3">
    <source>
        <dbReference type="Proteomes" id="UP001319080"/>
    </source>
</evidence>
<comment type="caution">
    <text evidence="2">The sequence shown here is derived from an EMBL/GenBank/DDBJ whole genome shotgun (WGS) entry which is preliminary data.</text>
</comment>
<name>A0AAP2GS86_9BACT</name>
<dbReference type="GO" id="GO:0015969">
    <property type="term" value="P:guanosine tetraphosphate metabolic process"/>
    <property type="evidence" value="ECO:0007669"/>
    <property type="project" value="InterPro"/>
</dbReference>
<dbReference type="Pfam" id="PF04607">
    <property type="entry name" value="RelA_SpoT"/>
    <property type="match status" value="1"/>
</dbReference>
<accession>A0AAP2GS86</accession>
<dbReference type="InterPro" id="IPR043519">
    <property type="entry name" value="NT_sf"/>
</dbReference>
<dbReference type="EMBL" id="JAHESE010000028">
    <property type="protein sequence ID" value="MBT1711044.1"/>
    <property type="molecule type" value="Genomic_DNA"/>
</dbReference>
<reference evidence="2 3" key="1">
    <citation type="submission" date="2021-05" db="EMBL/GenBank/DDBJ databases">
        <title>A Polyphasic approach of four new species of the genus Ohtaekwangia: Ohtaekwangia histidinii sp. nov., Ohtaekwangia cretensis sp. nov., Ohtaekwangia indiensis sp. nov., Ohtaekwangia reichenbachii sp. nov. from diverse environment.</title>
        <authorList>
            <person name="Octaviana S."/>
        </authorList>
    </citation>
    <scope>NUCLEOTIDE SEQUENCE [LARGE SCALE GENOMIC DNA]</scope>
    <source>
        <strain evidence="2 3">PWU5</strain>
    </source>
</reference>
<dbReference type="CDD" id="cd05399">
    <property type="entry name" value="NT_Rel-Spo_like"/>
    <property type="match status" value="1"/>
</dbReference>
<evidence type="ECO:0000259" key="1">
    <source>
        <dbReference type="SMART" id="SM00954"/>
    </source>
</evidence>
<dbReference type="RefSeq" id="WP_254086620.1">
    <property type="nucleotide sequence ID" value="NZ_JAHESE010000028.1"/>
</dbReference>
<proteinExistence type="predicted"/>
<dbReference type="SMART" id="SM00954">
    <property type="entry name" value="RelA_SpoT"/>
    <property type="match status" value="1"/>
</dbReference>
<evidence type="ECO:0000313" key="2">
    <source>
        <dbReference type="EMBL" id="MBT1711044.1"/>
    </source>
</evidence>
<dbReference type="AlphaFoldDB" id="A0AAP2GS86"/>
<sequence>MKNKILSDFDLNHRKFEDFRSKLEIILADLLQLNLIKVHQVTSRVKDRNSLESKIDLKDKYSDLHQITDLVGLRVITYLESDVDKVAEIIKNEFLIDSANSVDKRNLKSDQFGYRSLHYVMSLNELRSALPEYRQFASIKAEIQIRSTLQHVWVDIPDHVDPDRTNRRLNICVC</sequence>
<dbReference type="PANTHER" id="PTHR41773:SF1">
    <property type="entry name" value="RELA_SPOT DOMAIN-CONTAINING PROTEIN"/>
    <property type="match status" value="1"/>
</dbReference>
<dbReference type="Gene3D" id="3.30.460.10">
    <property type="entry name" value="Beta Polymerase, domain 2"/>
    <property type="match status" value="1"/>
</dbReference>
<keyword evidence="3" id="KW-1185">Reference proteome</keyword>
<dbReference type="Proteomes" id="UP001319080">
    <property type="component" value="Unassembled WGS sequence"/>
</dbReference>
<organism evidence="2 3">
    <name type="scientific">Dawidia cretensis</name>
    <dbReference type="NCBI Taxonomy" id="2782350"/>
    <lineage>
        <taxon>Bacteria</taxon>
        <taxon>Pseudomonadati</taxon>
        <taxon>Bacteroidota</taxon>
        <taxon>Cytophagia</taxon>
        <taxon>Cytophagales</taxon>
        <taxon>Chryseotaleaceae</taxon>
        <taxon>Dawidia</taxon>
    </lineage>
</organism>
<gene>
    <name evidence="2" type="ORF">KK062_22570</name>
</gene>
<dbReference type="SUPFAM" id="SSF81301">
    <property type="entry name" value="Nucleotidyltransferase"/>
    <property type="match status" value="1"/>
</dbReference>